<keyword evidence="3" id="KW-1185">Reference proteome</keyword>
<protein>
    <recommendedName>
        <fullName evidence="4">Fungal pheromone STE3G-protein-coupled receptor</fullName>
    </recommendedName>
</protein>
<proteinExistence type="predicted"/>
<organism evidence="2 3">
    <name type="scientific">Gloeophyllum trabeum (strain ATCC 11539 / FP-39264 / Madison 617)</name>
    <name type="common">Brown rot fungus</name>
    <dbReference type="NCBI Taxonomy" id="670483"/>
    <lineage>
        <taxon>Eukaryota</taxon>
        <taxon>Fungi</taxon>
        <taxon>Dikarya</taxon>
        <taxon>Basidiomycota</taxon>
        <taxon>Agaricomycotina</taxon>
        <taxon>Agaricomycetes</taxon>
        <taxon>Gloeophyllales</taxon>
        <taxon>Gloeophyllaceae</taxon>
        <taxon>Gloeophyllum</taxon>
    </lineage>
</organism>
<sequence>SYAPNETHAQIYSEETFLQGALLASVGYGVVLTLYVFCMHLLVTGMNATNRRTNACFIVYVTVMFVLGTLFQASNSQFTQLAYVEDRDFPGGPAVYEEAMFYIPVDTMGNVAYVLSNWLADGLLMWRCMVICRASFIPIWIIMALPCLLYAGSLSMGVCYLVQVSTPNSSAWVTTSVNFTLPYASLSFGLNIIITLVIVVRLLVSRRQLRRILGRGHGTHYTSIMAMLVESAILYAAFSIFFLAPWAAGNALANICFQASGQVQIIAPFMIIARVALGKAWGADTSTKLFT</sequence>
<evidence type="ECO:0000313" key="2">
    <source>
        <dbReference type="EMBL" id="EPQ51899.1"/>
    </source>
</evidence>
<dbReference type="KEGG" id="gtr:GLOTRDRAFT_21904"/>
<dbReference type="OrthoDB" id="3267806at2759"/>
<dbReference type="OMA" id="ISKIMMT"/>
<feature type="transmembrane region" description="Helical" evidence="1">
    <location>
        <begin position="20"/>
        <end position="43"/>
    </location>
</feature>
<keyword evidence="1" id="KW-0472">Membrane</keyword>
<feature type="non-terminal residue" evidence="2">
    <location>
        <position position="291"/>
    </location>
</feature>
<dbReference type="HOGENOM" id="CLU_044614_0_2_1"/>
<dbReference type="Proteomes" id="UP000030669">
    <property type="component" value="Unassembled WGS sequence"/>
</dbReference>
<evidence type="ECO:0000256" key="1">
    <source>
        <dbReference type="SAM" id="Phobius"/>
    </source>
</evidence>
<keyword evidence="1" id="KW-1133">Transmembrane helix</keyword>
<feature type="transmembrane region" description="Helical" evidence="1">
    <location>
        <begin position="55"/>
        <end position="73"/>
    </location>
</feature>
<feature type="transmembrane region" description="Helical" evidence="1">
    <location>
        <begin position="183"/>
        <end position="204"/>
    </location>
</feature>
<gene>
    <name evidence="2" type="ORF">GLOTRDRAFT_21904</name>
</gene>
<reference evidence="2 3" key="1">
    <citation type="journal article" date="2012" name="Science">
        <title>The Paleozoic origin of enzymatic lignin decomposition reconstructed from 31 fungal genomes.</title>
        <authorList>
            <person name="Floudas D."/>
            <person name="Binder M."/>
            <person name="Riley R."/>
            <person name="Barry K."/>
            <person name="Blanchette R.A."/>
            <person name="Henrissat B."/>
            <person name="Martinez A.T."/>
            <person name="Otillar R."/>
            <person name="Spatafora J.W."/>
            <person name="Yadav J.S."/>
            <person name="Aerts A."/>
            <person name="Benoit I."/>
            <person name="Boyd A."/>
            <person name="Carlson A."/>
            <person name="Copeland A."/>
            <person name="Coutinho P.M."/>
            <person name="de Vries R.P."/>
            <person name="Ferreira P."/>
            <person name="Findley K."/>
            <person name="Foster B."/>
            <person name="Gaskell J."/>
            <person name="Glotzer D."/>
            <person name="Gorecki P."/>
            <person name="Heitman J."/>
            <person name="Hesse C."/>
            <person name="Hori C."/>
            <person name="Igarashi K."/>
            <person name="Jurgens J.A."/>
            <person name="Kallen N."/>
            <person name="Kersten P."/>
            <person name="Kohler A."/>
            <person name="Kuees U."/>
            <person name="Kumar T.K.A."/>
            <person name="Kuo A."/>
            <person name="LaButti K."/>
            <person name="Larrondo L.F."/>
            <person name="Lindquist E."/>
            <person name="Ling A."/>
            <person name="Lombard V."/>
            <person name="Lucas S."/>
            <person name="Lundell T."/>
            <person name="Martin R."/>
            <person name="McLaughlin D.J."/>
            <person name="Morgenstern I."/>
            <person name="Morin E."/>
            <person name="Murat C."/>
            <person name="Nagy L.G."/>
            <person name="Nolan M."/>
            <person name="Ohm R.A."/>
            <person name="Patyshakuliyeva A."/>
            <person name="Rokas A."/>
            <person name="Ruiz-Duenas F.J."/>
            <person name="Sabat G."/>
            <person name="Salamov A."/>
            <person name="Samejima M."/>
            <person name="Schmutz J."/>
            <person name="Slot J.C."/>
            <person name="St John F."/>
            <person name="Stenlid J."/>
            <person name="Sun H."/>
            <person name="Sun S."/>
            <person name="Syed K."/>
            <person name="Tsang A."/>
            <person name="Wiebenga A."/>
            <person name="Young D."/>
            <person name="Pisabarro A."/>
            <person name="Eastwood D.C."/>
            <person name="Martin F."/>
            <person name="Cullen D."/>
            <person name="Grigoriev I.V."/>
            <person name="Hibbett D.S."/>
        </authorList>
    </citation>
    <scope>NUCLEOTIDE SEQUENCE [LARGE SCALE GENOMIC DNA]</scope>
    <source>
        <strain evidence="2 3">ATCC 11539</strain>
    </source>
</reference>
<keyword evidence="1" id="KW-0812">Transmembrane</keyword>
<dbReference type="RefSeq" id="XP_007869562.1">
    <property type="nucleotide sequence ID" value="XM_007871371.1"/>
</dbReference>
<name>S7RH45_GLOTA</name>
<evidence type="ECO:0008006" key="4">
    <source>
        <dbReference type="Google" id="ProtNLM"/>
    </source>
</evidence>
<dbReference type="EMBL" id="KB469309">
    <property type="protein sequence ID" value="EPQ51899.1"/>
    <property type="molecule type" value="Genomic_DNA"/>
</dbReference>
<feature type="non-terminal residue" evidence="2">
    <location>
        <position position="1"/>
    </location>
</feature>
<feature type="transmembrane region" description="Helical" evidence="1">
    <location>
        <begin position="139"/>
        <end position="163"/>
    </location>
</feature>
<evidence type="ECO:0000313" key="3">
    <source>
        <dbReference type="Proteomes" id="UP000030669"/>
    </source>
</evidence>
<accession>S7RH45</accession>
<dbReference type="GeneID" id="19305059"/>
<dbReference type="eggNOG" id="ENOG502SKVI">
    <property type="taxonomic scope" value="Eukaryota"/>
</dbReference>
<feature type="transmembrane region" description="Helical" evidence="1">
    <location>
        <begin position="224"/>
        <end position="248"/>
    </location>
</feature>
<dbReference type="AlphaFoldDB" id="S7RH45"/>